<comment type="caution">
    <text evidence="8">The sequence shown here is derived from an EMBL/GenBank/DDBJ whole genome shotgun (WGS) entry which is preliminary data.</text>
</comment>
<dbReference type="Gene3D" id="1.20.5.2050">
    <property type="match status" value="3"/>
</dbReference>
<feature type="compositionally biased region" description="Basic and acidic residues" evidence="6">
    <location>
        <begin position="733"/>
        <end position="746"/>
    </location>
</feature>
<feature type="compositionally biased region" description="Polar residues" evidence="6">
    <location>
        <begin position="1240"/>
        <end position="1252"/>
    </location>
</feature>
<dbReference type="InterPro" id="IPR001471">
    <property type="entry name" value="AP2/ERF_dom"/>
</dbReference>
<evidence type="ECO:0000256" key="4">
    <source>
        <dbReference type="ARBA" id="ARBA00023163"/>
    </source>
</evidence>
<dbReference type="Proteomes" id="UP000221165">
    <property type="component" value="Unassembled WGS sequence"/>
</dbReference>
<keyword evidence="2" id="KW-0805">Transcription regulation</keyword>
<evidence type="ECO:0000313" key="8">
    <source>
        <dbReference type="EMBL" id="PHJ22046.1"/>
    </source>
</evidence>
<feature type="region of interest" description="Disordered" evidence="6">
    <location>
        <begin position="714"/>
        <end position="822"/>
    </location>
</feature>
<keyword evidence="3" id="KW-0238">DNA-binding</keyword>
<dbReference type="GO" id="GO:0003677">
    <property type="term" value="F:DNA binding"/>
    <property type="evidence" value="ECO:0007669"/>
    <property type="project" value="UniProtKB-KW"/>
</dbReference>
<feature type="region of interest" description="Disordered" evidence="6">
    <location>
        <begin position="615"/>
        <end position="668"/>
    </location>
</feature>
<feature type="region of interest" description="Disordered" evidence="6">
    <location>
        <begin position="977"/>
        <end position="1009"/>
    </location>
</feature>
<feature type="compositionally biased region" description="Gly residues" evidence="6">
    <location>
        <begin position="760"/>
        <end position="776"/>
    </location>
</feature>
<proteinExistence type="predicted"/>
<evidence type="ECO:0000256" key="6">
    <source>
        <dbReference type="SAM" id="MobiDB-lite"/>
    </source>
</evidence>
<dbReference type="GO" id="GO:0003700">
    <property type="term" value="F:DNA-binding transcription factor activity"/>
    <property type="evidence" value="ECO:0007669"/>
    <property type="project" value="InterPro"/>
</dbReference>
<feature type="compositionally biased region" description="Acidic residues" evidence="6">
    <location>
        <begin position="1399"/>
        <end position="1409"/>
    </location>
</feature>
<feature type="region of interest" description="Disordered" evidence="6">
    <location>
        <begin position="545"/>
        <end position="603"/>
    </location>
</feature>
<evidence type="ECO:0000256" key="2">
    <source>
        <dbReference type="ARBA" id="ARBA00023015"/>
    </source>
</evidence>
<reference evidence="8 9" key="1">
    <citation type="journal article" date="2017" name="Int. J. Parasitol.">
        <title>The genome of the protozoan parasite Cystoisospora suis and a reverse vaccinology approach to identify vaccine candidates.</title>
        <authorList>
            <person name="Palmieri N."/>
            <person name="Shrestha A."/>
            <person name="Ruttkowski B."/>
            <person name="Beck T."/>
            <person name="Vogl C."/>
            <person name="Tomley F."/>
            <person name="Blake D.P."/>
            <person name="Joachim A."/>
        </authorList>
    </citation>
    <scope>NUCLEOTIDE SEQUENCE [LARGE SCALE GENOMIC DNA]</scope>
    <source>
        <strain evidence="8 9">Wien I</strain>
    </source>
</reference>
<feature type="compositionally biased region" description="Polar residues" evidence="6">
    <location>
        <begin position="659"/>
        <end position="668"/>
    </location>
</feature>
<organism evidence="8 9">
    <name type="scientific">Cystoisospora suis</name>
    <dbReference type="NCBI Taxonomy" id="483139"/>
    <lineage>
        <taxon>Eukaryota</taxon>
        <taxon>Sar</taxon>
        <taxon>Alveolata</taxon>
        <taxon>Apicomplexa</taxon>
        <taxon>Conoidasida</taxon>
        <taxon>Coccidia</taxon>
        <taxon>Eucoccidiorida</taxon>
        <taxon>Eimeriorina</taxon>
        <taxon>Sarcocystidae</taxon>
        <taxon>Cystoisospora</taxon>
    </lineage>
</organism>
<sequence>MDEVRVAATPAVAVSAVIEKGTNTLPKGAHPKLHLPRLLEEQCARALVCAFFEQPRHLARLLHEADTIVEAPGLSFPLGSSLGLSEGSTRSLRLQRDSETLDQSSADRDSQRSRSAPFRASVNAFPDISQFCRRLNQGLDWNAEEPCHVKSDRVCQPTAGKETLRTDNGNARPLVPNIESEVSRAESDCCAARERVVGNCDSRTLSPGATFVEARKASNGKLPSDGHPLCWMLSEAERRFAQAERDIETQLQRVNEGVNRFADHVSGVYAVLSGLASETEEFRDHMKTRVAEWCRTKRKELRTSFAHPGVSEHIPASSEKDVLDPEKTGEASGCVTDQVRQIRDEEEACCSELSGRKQTESGEVQIGGGSQGGNRISSGHADDRSLGTLPAMRDVGMNAFPTLEGRRMIFTHTSRQHPTGGSTDGGDSLAGAGSIASSLHSRLSVPIIPRCVRRRRWWEFTRSRHTDSGSNHFRNLCSEDASRCGSSTHPRGTDSETEDEGVQFEDGTVPDDYSLHSRDFFYLSDVVSPLLHDFSSSHGFLARTCSHSDNSGCPAGQETPGRLTESNTSATGEHEATTLHAPDLRRNEDSETVERNEEEKDEGLTVLLNVGGPKLRWSPPALPRRNAGDPKPSTRSKGAAGLGGYPGPSTLDHMPCEGENSSQSRTSHIGQSPLLGWKSTHELTKFADSNPMLYPILGTSCSWGLPSLLLSHRTRRPPDPTRPRPLELGETLKSLERDISDPESGRVSRGRRQRTWSGRAGEGGGGVGRDCAGGGEDSPAPVEEKGGSLRAPWETSESLPPRQGRGSTIPGEGQDIPGGSPVTMGATMAFPYVKGVTYSRLKKYWIAQWIEDGQAKVKYFSTYKYGEELAHKLAVDWRLSRATSARSGRQRPVTACQTGPETAGAAGSVAGPQERTAPSDSQQEAGPNTDSLAATKGDAGGSSNDRSEKYSGTRRRCGTLPHARRAAARMSWLGSPEPCLGEGAPGTKSATGGQRGGGRGGAGRQLTPHRNNSIVGVSFSRTGNAWLAYIKNRLTKMQVNRYFKVTVYGFKLAKKKAIEARLELEKQLRSQSGWEAFSDRKSLSAGVYFEEDKNSWVACCRDPNTGEGLYKFFSVDACPGGDEEARTKAIDARLEMDELFGEDDEHAYAQPNTEVARRKRKRKTEDGEIGSGEGEVSSAASKEGKRDQQTHSQLEEAEKEGTEELQPSPGGSDELAQTAGEAMTEEFATKTGSEEFVAKESSQGTAGENASVESWKGLGKARRLRAPNAVGAARPKPKRKCVRGRWRRGPCDVFGSSPDEVDASEQASEAGRGPAAPGGPFELKEETDDPVTQDGAKTALESDGDGSTAGAKPGGGLIGKERVKTEEPAEVSELSWTRQDQEGSDNCDEGQACVKPEGLSEDAVDGEDSSTDRDDSCETAPPGGGECIGWGASQSLRAEKILESGWVNDNRDALESPTEELEEHENPDCDSGRAPPQPFSAAGDRS</sequence>
<evidence type="ECO:0000313" key="9">
    <source>
        <dbReference type="Proteomes" id="UP000221165"/>
    </source>
</evidence>
<feature type="region of interest" description="Disordered" evidence="6">
    <location>
        <begin position="1141"/>
        <end position="1430"/>
    </location>
</feature>
<comment type="subcellular location">
    <subcellularLocation>
        <location evidence="1">Nucleus</location>
    </subcellularLocation>
</comment>
<feature type="compositionally biased region" description="Low complexity" evidence="6">
    <location>
        <begin position="1310"/>
        <end position="1320"/>
    </location>
</feature>
<dbReference type="GeneID" id="94427516"/>
<feature type="region of interest" description="Disordered" evidence="6">
    <location>
        <begin position="84"/>
        <end position="118"/>
    </location>
</feature>
<gene>
    <name evidence="8" type="ORF">CSUI_004110</name>
</gene>
<protein>
    <submittedName>
        <fullName evidence="8">Ap2 domain transcription factor ap2viia-9</fullName>
    </submittedName>
</protein>
<evidence type="ECO:0000256" key="5">
    <source>
        <dbReference type="ARBA" id="ARBA00023242"/>
    </source>
</evidence>
<keyword evidence="4" id="KW-0804">Transcription</keyword>
<feature type="domain" description="AP2/ERF" evidence="7">
    <location>
        <begin position="1014"/>
        <end position="1066"/>
    </location>
</feature>
<name>A0A2C6L300_9APIC</name>
<dbReference type="EMBL" id="MIGC01001851">
    <property type="protein sequence ID" value="PHJ22046.1"/>
    <property type="molecule type" value="Genomic_DNA"/>
</dbReference>
<dbReference type="RefSeq" id="XP_067923723.1">
    <property type="nucleotide sequence ID" value="XM_068064305.1"/>
</dbReference>
<evidence type="ECO:0000256" key="3">
    <source>
        <dbReference type="ARBA" id="ARBA00023125"/>
    </source>
</evidence>
<feature type="compositionally biased region" description="Basic and acidic residues" evidence="6">
    <location>
        <begin position="572"/>
        <end position="598"/>
    </location>
</feature>
<keyword evidence="5" id="KW-0539">Nucleus</keyword>
<feature type="compositionally biased region" description="Basic residues" evidence="6">
    <location>
        <begin position="1275"/>
        <end position="1288"/>
    </location>
</feature>
<keyword evidence="9" id="KW-1185">Reference proteome</keyword>
<feature type="compositionally biased region" description="Basic and acidic residues" evidence="6">
    <location>
        <begin position="318"/>
        <end position="329"/>
    </location>
</feature>
<feature type="region of interest" description="Disordered" evidence="6">
    <location>
        <begin position="309"/>
        <end position="330"/>
    </location>
</feature>
<feature type="compositionally biased region" description="Polar residues" evidence="6">
    <location>
        <begin position="916"/>
        <end position="932"/>
    </location>
</feature>
<evidence type="ECO:0000256" key="1">
    <source>
        <dbReference type="ARBA" id="ARBA00004123"/>
    </source>
</evidence>
<feature type="region of interest" description="Disordered" evidence="6">
    <location>
        <begin position="481"/>
        <end position="510"/>
    </location>
</feature>
<dbReference type="Pfam" id="PF00847">
    <property type="entry name" value="AP2"/>
    <property type="match status" value="1"/>
</dbReference>
<dbReference type="GO" id="GO:0005634">
    <property type="term" value="C:nucleus"/>
    <property type="evidence" value="ECO:0007669"/>
    <property type="project" value="UniProtKB-SubCell"/>
</dbReference>
<feature type="region of interest" description="Disordered" evidence="6">
    <location>
        <begin position="1447"/>
        <end position="1486"/>
    </location>
</feature>
<feature type="compositionally biased region" description="Basic and acidic residues" evidence="6">
    <location>
        <begin position="1182"/>
        <end position="1202"/>
    </location>
</feature>
<feature type="region of interest" description="Disordered" evidence="6">
    <location>
        <begin position="353"/>
        <end position="384"/>
    </location>
</feature>
<feature type="compositionally biased region" description="Basic and acidic residues" evidence="6">
    <location>
        <begin position="716"/>
        <end position="727"/>
    </location>
</feature>
<dbReference type="VEuPathDB" id="ToxoDB:CSUI_004110"/>
<feature type="region of interest" description="Disordered" evidence="6">
    <location>
        <begin position="882"/>
        <end position="963"/>
    </location>
</feature>
<feature type="compositionally biased region" description="Basic and acidic residues" evidence="6">
    <location>
        <begin position="94"/>
        <end position="112"/>
    </location>
</feature>
<evidence type="ECO:0000259" key="7">
    <source>
        <dbReference type="Pfam" id="PF00847"/>
    </source>
</evidence>
<dbReference type="OrthoDB" id="330136at2759"/>
<feature type="compositionally biased region" description="Basic residues" evidence="6">
    <location>
        <begin position="952"/>
        <end position="963"/>
    </location>
</feature>
<feature type="compositionally biased region" description="Gly residues" evidence="6">
    <location>
        <begin position="993"/>
        <end position="1003"/>
    </location>
</feature>
<accession>A0A2C6L300</accession>